<keyword evidence="5" id="KW-1185">Reference proteome</keyword>
<feature type="region of interest" description="Disordered" evidence="1">
    <location>
        <begin position="92"/>
        <end position="121"/>
    </location>
</feature>
<evidence type="ECO:0000313" key="4">
    <source>
        <dbReference type="EMBL" id="KUI70818.1"/>
    </source>
</evidence>
<evidence type="ECO:0000256" key="3">
    <source>
        <dbReference type="SAM" id="SignalP"/>
    </source>
</evidence>
<keyword evidence="2" id="KW-0472">Membrane</keyword>
<keyword evidence="2" id="KW-0812">Transmembrane</keyword>
<keyword evidence="3" id="KW-0732">Signal</keyword>
<evidence type="ECO:0008006" key="6">
    <source>
        <dbReference type="Google" id="ProtNLM"/>
    </source>
</evidence>
<keyword evidence="2" id="KW-1133">Transmembrane helix</keyword>
<dbReference type="EMBL" id="CM003103">
    <property type="protein sequence ID" value="KUI70818.1"/>
    <property type="molecule type" value="Genomic_DNA"/>
</dbReference>
<feature type="transmembrane region" description="Helical" evidence="2">
    <location>
        <begin position="148"/>
        <end position="169"/>
    </location>
</feature>
<gene>
    <name evidence="4" type="ORF">VM1G_06267</name>
</gene>
<reference evidence="4" key="1">
    <citation type="submission" date="2014-12" db="EMBL/GenBank/DDBJ databases">
        <title>Genome Sequence of Valsa Canker Pathogens Uncovers a Specific Adaption of Colonization on Woody Bark.</title>
        <authorList>
            <person name="Yin Z."/>
            <person name="Liu H."/>
            <person name="Gao X."/>
            <person name="Li Z."/>
            <person name="Song N."/>
            <person name="Ke X."/>
            <person name="Dai Q."/>
            <person name="Wu Y."/>
            <person name="Sun Y."/>
            <person name="Xu J.-R."/>
            <person name="Kang Z.K."/>
            <person name="Wang L."/>
            <person name="Huang L."/>
        </authorList>
    </citation>
    <scope>NUCLEOTIDE SEQUENCE [LARGE SCALE GENOMIC DNA]</scope>
    <source>
        <strain evidence="4">03-8</strain>
    </source>
</reference>
<evidence type="ECO:0000256" key="2">
    <source>
        <dbReference type="SAM" id="Phobius"/>
    </source>
</evidence>
<evidence type="ECO:0000313" key="5">
    <source>
        <dbReference type="Proteomes" id="UP000078559"/>
    </source>
</evidence>
<feature type="signal peptide" evidence="3">
    <location>
        <begin position="1"/>
        <end position="18"/>
    </location>
</feature>
<name>A0A194W411_CYTMA</name>
<dbReference type="Proteomes" id="UP000078559">
    <property type="component" value="Chromosome 6"/>
</dbReference>
<sequence length="246" mass="25880">MDIASLCTLIPMGWLAEAVQIPNGDLNPTYNNVAGGEAVVFLKTVDGDNYYCCGTPLLGDNTAECFYNQSSFTLGDGQLMFGYAGLEDATRTSSAGSSSATATSSASTTNISPTSATMTATTTTLSQSDAAAQTGGPQCQGDTGNMKVGVGVGVPLGVTALLAVAWALWERRKRLSTKPTVAAPDRDFTQLSPSPARYYYEMMGQVGQAESVQHVTGTVAELHDQARPFEVTDVMETSPYKPNMNQ</sequence>
<dbReference type="OrthoDB" id="5215637at2759"/>
<accession>A0A194W411</accession>
<evidence type="ECO:0000256" key="1">
    <source>
        <dbReference type="SAM" id="MobiDB-lite"/>
    </source>
</evidence>
<organism evidence="4 5">
    <name type="scientific">Cytospora mali</name>
    <name type="common">Apple Valsa canker fungus</name>
    <name type="synonym">Valsa mali</name>
    <dbReference type="NCBI Taxonomy" id="578113"/>
    <lineage>
        <taxon>Eukaryota</taxon>
        <taxon>Fungi</taxon>
        <taxon>Dikarya</taxon>
        <taxon>Ascomycota</taxon>
        <taxon>Pezizomycotina</taxon>
        <taxon>Sordariomycetes</taxon>
        <taxon>Sordariomycetidae</taxon>
        <taxon>Diaporthales</taxon>
        <taxon>Cytosporaceae</taxon>
        <taxon>Cytospora</taxon>
    </lineage>
</organism>
<proteinExistence type="predicted"/>
<dbReference type="AlphaFoldDB" id="A0A194W411"/>
<feature type="chain" id="PRO_5008267167" description="Mid2 domain-containing protein" evidence="3">
    <location>
        <begin position="19"/>
        <end position="246"/>
    </location>
</feature>
<protein>
    <recommendedName>
        <fullName evidence="6">Mid2 domain-containing protein</fullName>
    </recommendedName>
</protein>